<dbReference type="EMBL" id="MHST01000012">
    <property type="protein sequence ID" value="OHA49253.1"/>
    <property type="molecule type" value="Genomic_DNA"/>
</dbReference>
<protein>
    <recommendedName>
        <fullName evidence="10">UDP-N-acetylglucosamine--N-acetylmuramyl-(pentapeptide) pyrophosphoryl-undecaprenol N-acetylglucosamine transferase</fullName>
        <ecNumber evidence="10">2.4.1.227</ecNumber>
    </recommendedName>
    <alternativeName>
        <fullName evidence="10">Undecaprenyl-PP-MurNAc-pentapeptide-UDPGlcNAc GlcNAc transferase</fullName>
    </alternativeName>
</protein>
<dbReference type="Pfam" id="PF04101">
    <property type="entry name" value="Glyco_tran_28_C"/>
    <property type="match status" value="1"/>
</dbReference>
<comment type="function">
    <text evidence="10">Cell wall formation. Catalyzes the transfer of a GlcNAc subunit on undecaprenyl-pyrophosphoryl-MurNAc-pentapeptide (lipid intermediate I) to form undecaprenyl-pyrophosphoryl-MurNAc-(pentapeptide)GlcNAc (lipid intermediate II).</text>
</comment>
<keyword evidence="6 10" id="KW-0573">Peptidoglycan synthesis</keyword>
<keyword evidence="5 10" id="KW-0133">Cell shape</keyword>
<reference evidence="13 14" key="1">
    <citation type="journal article" date="2016" name="Nat. Commun.">
        <title>Thousands of microbial genomes shed light on interconnected biogeochemical processes in an aquifer system.</title>
        <authorList>
            <person name="Anantharaman K."/>
            <person name="Brown C.T."/>
            <person name="Hug L.A."/>
            <person name="Sharon I."/>
            <person name="Castelle C.J."/>
            <person name="Probst A.J."/>
            <person name="Thomas B.C."/>
            <person name="Singh A."/>
            <person name="Wilkins M.J."/>
            <person name="Karaoz U."/>
            <person name="Brodie E.L."/>
            <person name="Williams K.H."/>
            <person name="Hubbard S.S."/>
            <person name="Banfield J.F."/>
        </authorList>
    </citation>
    <scope>NUCLEOTIDE SEQUENCE [LARGE SCALE GENOMIC DNA]</scope>
    <source>
        <strain evidence="14">RIFCSPHIGHO2_01_FULL_58_15</strain>
    </source>
</reference>
<keyword evidence="2 10" id="KW-0132">Cell division</keyword>
<evidence type="ECO:0000256" key="10">
    <source>
        <dbReference type="HAMAP-Rule" id="MF_00033"/>
    </source>
</evidence>
<keyword evidence="9 10" id="KW-0961">Cell wall biogenesis/degradation</keyword>
<comment type="catalytic activity">
    <reaction evidence="10">
        <text>di-trans,octa-cis-undecaprenyl diphospho-N-acetyl-alpha-D-muramoyl-L-alanyl-D-glutamyl-meso-2,6-diaminopimeloyl-D-alanyl-D-alanine + UDP-N-acetyl-alpha-D-glucosamine = di-trans,octa-cis-undecaprenyl diphospho-[N-acetyl-alpha-D-glucosaminyl-(1-&gt;4)]-N-acetyl-alpha-D-muramoyl-L-alanyl-D-glutamyl-meso-2,6-diaminopimeloyl-D-alanyl-D-alanine + UDP + H(+)</text>
        <dbReference type="Rhea" id="RHEA:31227"/>
        <dbReference type="ChEBI" id="CHEBI:15378"/>
        <dbReference type="ChEBI" id="CHEBI:57705"/>
        <dbReference type="ChEBI" id="CHEBI:58223"/>
        <dbReference type="ChEBI" id="CHEBI:61387"/>
        <dbReference type="ChEBI" id="CHEBI:61388"/>
        <dbReference type="EC" id="2.4.1.227"/>
    </reaction>
</comment>
<evidence type="ECO:0000313" key="14">
    <source>
        <dbReference type="Proteomes" id="UP000178690"/>
    </source>
</evidence>
<comment type="subcellular location">
    <subcellularLocation>
        <location evidence="10">Cell membrane</location>
        <topology evidence="10">Peripheral membrane protein</topology>
        <orientation evidence="10">Cytoplasmic side</orientation>
    </subcellularLocation>
</comment>
<evidence type="ECO:0000256" key="5">
    <source>
        <dbReference type="ARBA" id="ARBA00022960"/>
    </source>
</evidence>
<accession>A0A1G2PLV4</accession>
<dbReference type="PANTHER" id="PTHR21015">
    <property type="entry name" value="UDP-N-ACETYLGLUCOSAMINE--N-ACETYLMURAMYL-(PENTAPEPTIDE) PYROPHOSPHORYL-UNDECAPRENOL N-ACETYLGLUCOSAMINE TRANSFERASE 1"/>
    <property type="match status" value="1"/>
</dbReference>
<dbReference type="GO" id="GO:0005886">
    <property type="term" value="C:plasma membrane"/>
    <property type="evidence" value="ECO:0007669"/>
    <property type="project" value="UniProtKB-SubCell"/>
</dbReference>
<evidence type="ECO:0000256" key="1">
    <source>
        <dbReference type="ARBA" id="ARBA00022475"/>
    </source>
</evidence>
<name>A0A1G2PLV4_TERXR</name>
<dbReference type="GO" id="GO:0009252">
    <property type="term" value="P:peptidoglycan biosynthetic process"/>
    <property type="evidence" value="ECO:0007669"/>
    <property type="project" value="UniProtKB-UniRule"/>
</dbReference>
<dbReference type="GO" id="GO:0005975">
    <property type="term" value="P:carbohydrate metabolic process"/>
    <property type="evidence" value="ECO:0007669"/>
    <property type="project" value="InterPro"/>
</dbReference>
<feature type="domain" description="Glycosyl transferase family 28 C-terminal" evidence="12">
    <location>
        <begin position="188"/>
        <end position="343"/>
    </location>
</feature>
<feature type="binding site" evidence="10">
    <location>
        <begin position="10"/>
        <end position="12"/>
    </location>
    <ligand>
        <name>UDP-N-acetyl-alpha-D-glucosamine</name>
        <dbReference type="ChEBI" id="CHEBI:57705"/>
    </ligand>
</feature>
<comment type="caution">
    <text evidence="13">The sequence shown here is derived from an EMBL/GenBank/DDBJ whole genome shotgun (WGS) entry which is preliminary data.</text>
</comment>
<dbReference type="InterPro" id="IPR007235">
    <property type="entry name" value="Glyco_trans_28_C"/>
</dbReference>
<dbReference type="Proteomes" id="UP000178690">
    <property type="component" value="Unassembled WGS sequence"/>
</dbReference>
<evidence type="ECO:0000256" key="6">
    <source>
        <dbReference type="ARBA" id="ARBA00022984"/>
    </source>
</evidence>
<gene>
    <name evidence="10" type="primary">murG</name>
    <name evidence="13" type="ORF">A2682_01140</name>
</gene>
<dbReference type="Pfam" id="PF03033">
    <property type="entry name" value="Glyco_transf_28"/>
    <property type="match status" value="1"/>
</dbReference>
<comment type="similarity">
    <text evidence="10">Belongs to the glycosyltransferase 28 family. MurG subfamily.</text>
</comment>
<dbReference type="UniPathway" id="UPA00219"/>
<keyword evidence="4 10" id="KW-0808">Transferase</keyword>
<dbReference type="PANTHER" id="PTHR21015:SF22">
    <property type="entry name" value="GLYCOSYLTRANSFERASE"/>
    <property type="match status" value="1"/>
</dbReference>
<feature type="binding site" evidence="10">
    <location>
        <position position="166"/>
    </location>
    <ligand>
        <name>UDP-N-acetyl-alpha-D-glucosamine</name>
        <dbReference type="ChEBI" id="CHEBI:57705"/>
    </ligand>
</feature>
<dbReference type="SUPFAM" id="SSF53756">
    <property type="entry name" value="UDP-Glycosyltransferase/glycogen phosphorylase"/>
    <property type="match status" value="1"/>
</dbReference>
<dbReference type="InterPro" id="IPR004276">
    <property type="entry name" value="GlycoTrans_28_N"/>
</dbReference>
<dbReference type="AlphaFoldDB" id="A0A1G2PLV4"/>
<dbReference type="EC" id="2.4.1.227" evidence="10"/>
<dbReference type="GO" id="GO:0050511">
    <property type="term" value="F:undecaprenyldiphospho-muramoylpentapeptide beta-N-acetylglucosaminyltransferase activity"/>
    <property type="evidence" value="ECO:0007669"/>
    <property type="project" value="UniProtKB-UniRule"/>
</dbReference>
<evidence type="ECO:0000256" key="9">
    <source>
        <dbReference type="ARBA" id="ARBA00023316"/>
    </source>
</evidence>
<feature type="binding site" evidence="10">
    <location>
        <position position="301"/>
    </location>
    <ligand>
        <name>UDP-N-acetyl-alpha-D-glucosamine</name>
        <dbReference type="ChEBI" id="CHEBI:57705"/>
    </ligand>
</feature>
<sequence>MRIVLTGGGTGGHVFPLIAIARELRRQLPNAELRFIGPAAFGADALERESVVVRGIIAGKLPRYPTPRLLLELLKIPAGFIIAFWELYWFMPDVVFGKGGYGMVPVVTVAWLFRIPIVIHESDAVTGLSTRICARFAKEVLLSFPATTALPRLVEKRAHIVGNPVRKTLTQGNPQRAQQRFHLALKPVVLVLGGSQGAEELNSLMVQIAPQLATESEVIHQTGARVADRFAREIALVLEPYPDTLRFYHVVPFLDEAALADAYAVATVVVSRAGAGSIFELALTGLPTIFLPLKSAAAHHQERNAAILADLGAALTLSGANLAPHLLLGSVEHLLKDAAAREVFRTRFRAFAKPDAAADIAATTIRLGQRRS</sequence>
<evidence type="ECO:0000256" key="8">
    <source>
        <dbReference type="ARBA" id="ARBA00023306"/>
    </source>
</evidence>
<dbReference type="STRING" id="1802363.A2682_01140"/>
<evidence type="ECO:0000256" key="7">
    <source>
        <dbReference type="ARBA" id="ARBA00023136"/>
    </source>
</evidence>
<dbReference type="GO" id="GO:0071555">
    <property type="term" value="P:cell wall organization"/>
    <property type="evidence" value="ECO:0007669"/>
    <property type="project" value="UniProtKB-KW"/>
</dbReference>
<dbReference type="Gene3D" id="3.40.50.2000">
    <property type="entry name" value="Glycogen Phosphorylase B"/>
    <property type="match status" value="2"/>
</dbReference>
<keyword evidence="3 10" id="KW-0328">Glycosyltransferase</keyword>
<evidence type="ECO:0000256" key="2">
    <source>
        <dbReference type="ARBA" id="ARBA00022618"/>
    </source>
</evidence>
<organism evidence="13 14">
    <name type="scientific">Terrybacteria sp. (strain RIFCSPHIGHO2_01_FULL_58_15)</name>
    <dbReference type="NCBI Taxonomy" id="1802363"/>
    <lineage>
        <taxon>Bacteria</taxon>
        <taxon>Candidatus Terryibacteriota</taxon>
    </lineage>
</organism>
<dbReference type="CDD" id="cd03785">
    <property type="entry name" value="GT28_MurG"/>
    <property type="match status" value="1"/>
</dbReference>
<dbReference type="GO" id="GO:0051301">
    <property type="term" value="P:cell division"/>
    <property type="evidence" value="ECO:0007669"/>
    <property type="project" value="UniProtKB-KW"/>
</dbReference>
<evidence type="ECO:0000256" key="3">
    <source>
        <dbReference type="ARBA" id="ARBA00022676"/>
    </source>
</evidence>
<comment type="caution">
    <text evidence="10">Lacks conserved residue(s) required for the propagation of feature annotation.</text>
</comment>
<dbReference type="InterPro" id="IPR006009">
    <property type="entry name" value="GlcNAc_MurG"/>
</dbReference>
<dbReference type="GO" id="GO:0051991">
    <property type="term" value="F:UDP-N-acetyl-D-glucosamine:N-acetylmuramoyl-L-alanyl-D-glutamyl-meso-2,6-diaminopimelyl-D-alanyl-D-alanine-diphosphoundecaprenol 4-beta-N-acetylglucosaminlytransferase activity"/>
    <property type="evidence" value="ECO:0007669"/>
    <property type="project" value="RHEA"/>
</dbReference>
<keyword evidence="8 10" id="KW-0131">Cell cycle</keyword>
<proteinExistence type="inferred from homology"/>
<evidence type="ECO:0000259" key="12">
    <source>
        <dbReference type="Pfam" id="PF04101"/>
    </source>
</evidence>
<dbReference type="HAMAP" id="MF_00033">
    <property type="entry name" value="MurG"/>
    <property type="match status" value="1"/>
</dbReference>
<dbReference type="GO" id="GO:0008360">
    <property type="term" value="P:regulation of cell shape"/>
    <property type="evidence" value="ECO:0007669"/>
    <property type="project" value="UniProtKB-KW"/>
</dbReference>
<evidence type="ECO:0000313" key="13">
    <source>
        <dbReference type="EMBL" id="OHA49253.1"/>
    </source>
</evidence>
<keyword evidence="7 10" id="KW-0472">Membrane</keyword>
<evidence type="ECO:0000256" key="4">
    <source>
        <dbReference type="ARBA" id="ARBA00022679"/>
    </source>
</evidence>
<evidence type="ECO:0000259" key="11">
    <source>
        <dbReference type="Pfam" id="PF03033"/>
    </source>
</evidence>
<comment type="pathway">
    <text evidence="10">Cell wall biogenesis; peptidoglycan biosynthesis.</text>
</comment>
<keyword evidence="1 10" id="KW-1003">Cell membrane</keyword>
<feature type="domain" description="Glycosyltransferase family 28 N-terminal" evidence="11">
    <location>
        <begin position="3"/>
        <end position="141"/>
    </location>
</feature>
<feature type="binding site" evidence="10">
    <location>
        <position position="195"/>
    </location>
    <ligand>
        <name>UDP-N-acetyl-alpha-D-glucosamine</name>
        <dbReference type="ChEBI" id="CHEBI:57705"/>
    </ligand>
</feature>